<dbReference type="PANTHER" id="PTHR11540">
    <property type="entry name" value="MALATE AND LACTATE DEHYDROGENASE"/>
    <property type="match status" value="1"/>
</dbReference>
<keyword evidence="2" id="KW-0520">NAD</keyword>
<accession>A0A8G1VV07</accession>
<evidence type="ECO:0000256" key="1">
    <source>
        <dbReference type="ARBA" id="ARBA00023002"/>
    </source>
</evidence>
<dbReference type="InterPro" id="IPR022383">
    <property type="entry name" value="Lactate/malate_DH_C"/>
</dbReference>
<organism evidence="5 6">
    <name type="scientific">Aspergillus fijiensis CBS 313.89</name>
    <dbReference type="NCBI Taxonomy" id="1448319"/>
    <lineage>
        <taxon>Eukaryota</taxon>
        <taxon>Fungi</taxon>
        <taxon>Dikarya</taxon>
        <taxon>Ascomycota</taxon>
        <taxon>Pezizomycotina</taxon>
        <taxon>Eurotiomycetes</taxon>
        <taxon>Eurotiomycetidae</taxon>
        <taxon>Eurotiales</taxon>
        <taxon>Aspergillaceae</taxon>
        <taxon>Aspergillus</taxon>
    </lineage>
</organism>
<evidence type="ECO:0000256" key="3">
    <source>
        <dbReference type="SAM" id="MobiDB-lite"/>
    </source>
</evidence>
<sequence>MAKPVPTPPHPPRRMTMATRPEPRPTGFTLSTRDMHLITNPFPSYEVAFIRLNLATTLTVVTVREPALSVIPWESEPLCALLAEFRRLRFYHPQAKPLYGIIYAGDWMRLYRERIVSPNCQPPEPNYFYVQLAPGRDTLHRIHDAELLFRWLRTIPRNEAELVGIPDNIQTAFQAHLIYCDLLSSHTEIIPHLNPRKCPLKPFVLFFNAIRHAQPIYTKLQDVSHTEVITSKSRTEFSHALQTEYKNIFAIYRTSASGATHASIIRDIFTEIATTCPAAIACIVTNQPGQLQRRDDRAAVQPGAAAYSRRRGVQFGGDETVTSKQGAGSATTCMAYAGLQFVKAVLAGLRWEDVTEEAFVYLPGIEGEERWRRSLGWSTSLCGRCWGRRVRAGFFRLVMSMARRGRWWRLRFGS</sequence>
<reference evidence="5 6" key="1">
    <citation type="submission" date="2018-02" db="EMBL/GenBank/DDBJ databases">
        <title>The genomes of Aspergillus section Nigri reveals drivers in fungal speciation.</title>
        <authorList>
            <consortium name="DOE Joint Genome Institute"/>
            <person name="Vesth T.C."/>
            <person name="Nybo J."/>
            <person name="Theobald S."/>
            <person name="Brandl J."/>
            <person name="Frisvad J.C."/>
            <person name="Nielsen K.F."/>
            <person name="Lyhne E.K."/>
            <person name="Kogle M.E."/>
            <person name="Kuo A."/>
            <person name="Riley R."/>
            <person name="Clum A."/>
            <person name="Nolan M."/>
            <person name="Lipzen A."/>
            <person name="Salamov A."/>
            <person name="Henrissat B."/>
            <person name="Wiebenga A."/>
            <person name="De vries R.P."/>
            <person name="Grigoriev I.V."/>
            <person name="Mortensen U.H."/>
            <person name="Andersen M.R."/>
            <person name="Baker S.E."/>
        </authorList>
    </citation>
    <scope>NUCLEOTIDE SEQUENCE [LARGE SCALE GENOMIC DNA]</scope>
    <source>
        <strain evidence="5 6">CBS 313.89</strain>
    </source>
</reference>
<dbReference type="Gene3D" id="3.40.50.720">
    <property type="entry name" value="NAD(P)-binding Rossmann-like Domain"/>
    <property type="match status" value="1"/>
</dbReference>
<keyword evidence="1" id="KW-0560">Oxidoreductase</keyword>
<evidence type="ECO:0000313" key="6">
    <source>
        <dbReference type="Proteomes" id="UP000249789"/>
    </source>
</evidence>
<dbReference type="Pfam" id="PF02866">
    <property type="entry name" value="Ldh_1_C"/>
    <property type="match status" value="1"/>
</dbReference>
<dbReference type="GeneID" id="63863904"/>
<protein>
    <recommendedName>
        <fullName evidence="4">Lactate/malate dehydrogenase C-terminal domain-containing protein</fullName>
    </recommendedName>
</protein>
<dbReference type="GO" id="GO:0005829">
    <property type="term" value="C:cytosol"/>
    <property type="evidence" value="ECO:0007669"/>
    <property type="project" value="TreeGrafter"/>
</dbReference>
<name>A0A8G1VV07_9EURO</name>
<evidence type="ECO:0000259" key="4">
    <source>
        <dbReference type="Pfam" id="PF02866"/>
    </source>
</evidence>
<gene>
    <name evidence="5" type="ORF">BO72DRAFT_462774</name>
</gene>
<feature type="compositionally biased region" description="Pro residues" evidence="3">
    <location>
        <begin position="1"/>
        <end position="10"/>
    </location>
</feature>
<dbReference type="OrthoDB" id="4492850at2759"/>
<dbReference type="Gene3D" id="3.90.110.10">
    <property type="entry name" value="Lactate dehydrogenase/glycoside hydrolase, family 4, C-terminal"/>
    <property type="match status" value="1"/>
</dbReference>
<evidence type="ECO:0000313" key="5">
    <source>
        <dbReference type="EMBL" id="RAK72723.1"/>
    </source>
</evidence>
<dbReference type="SUPFAM" id="SSF56327">
    <property type="entry name" value="LDH C-terminal domain-like"/>
    <property type="match status" value="1"/>
</dbReference>
<dbReference type="InterPro" id="IPR015955">
    <property type="entry name" value="Lactate_DH/Glyco_Ohase_4_C"/>
</dbReference>
<dbReference type="VEuPathDB" id="FungiDB:BO72DRAFT_462774"/>
<evidence type="ECO:0000256" key="2">
    <source>
        <dbReference type="ARBA" id="ARBA00023027"/>
    </source>
</evidence>
<keyword evidence="6" id="KW-1185">Reference proteome</keyword>
<dbReference type="Proteomes" id="UP000249789">
    <property type="component" value="Unassembled WGS sequence"/>
</dbReference>
<dbReference type="RefSeq" id="XP_040796735.1">
    <property type="nucleotide sequence ID" value="XM_040946571.1"/>
</dbReference>
<feature type="region of interest" description="Disordered" evidence="3">
    <location>
        <begin position="1"/>
        <end position="26"/>
    </location>
</feature>
<proteinExistence type="predicted"/>
<dbReference type="AlphaFoldDB" id="A0A8G1VV07"/>
<dbReference type="EMBL" id="KZ824690">
    <property type="protein sequence ID" value="RAK72723.1"/>
    <property type="molecule type" value="Genomic_DNA"/>
</dbReference>
<feature type="domain" description="Lactate/malate dehydrogenase C-terminal" evidence="4">
    <location>
        <begin position="312"/>
        <end position="358"/>
    </location>
</feature>
<dbReference type="PANTHER" id="PTHR11540:SF16">
    <property type="entry name" value="MALATE DEHYDROGENASE, MITOCHONDRIAL"/>
    <property type="match status" value="1"/>
</dbReference>
<dbReference type="GO" id="GO:0030060">
    <property type="term" value="F:L-malate dehydrogenase (NAD+) activity"/>
    <property type="evidence" value="ECO:0007669"/>
    <property type="project" value="TreeGrafter"/>
</dbReference>